<dbReference type="Proteomes" id="UP000323521">
    <property type="component" value="Chromosome"/>
</dbReference>
<dbReference type="AlphaFoldDB" id="A0A3G1KRK4"/>
<evidence type="ECO:0000313" key="2">
    <source>
        <dbReference type="EMBL" id="ATW25076.1"/>
    </source>
</evidence>
<dbReference type="KEGG" id="fwa:DCMF_10070"/>
<evidence type="ECO:0000259" key="1">
    <source>
        <dbReference type="PROSITE" id="PS51186"/>
    </source>
</evidence>
<dbReference type="InterPro" id="IPR016181">
    <property type="entry name" value="Acyl_CoA_acyltransferase"/>
</dbReference>
<keyword evidence="3" id="KW-1185">Reference proteome</keyword>
<dbReference type="RefSeq" id="WP_148134320.1">
    <property type="nucleotide sequence ID" value="NZ_CP017634.1"/>
</dbReference>
<dbReference type="PROSITE" id="PS51186">
    <property type="entry name" value="GNAT"/>
    <property type="match status" value="1"/>
</dbReference>
<dbReference type="CDD" id="cd04301">
    <property type="entry name" value="NAT_SF"/>
    <property type="match status" value="1"/>
</dbReference>
<dbReference type="PANTHER" id="PTHR43451:SF1">
    <property type="entry name" value="ACETYLTRANSFERASE"/>
    <property type="match status" value="1"/>
</dbReference>
<reference evidence="2 3" key="1">
    <citation type="submission" date="2016-10" db="EMBL/GenBank/DDBJ databases">
        <title>Complete Genome Sequence of Peptococcaceae strain DCMF.</title>
        <authorList>
            <person name="Edwards R.J."/>
            <person name="Holland S.I."/>
            <person name="Deshpande N.P."/>
            <person name="Wong Y.K."/>
            <person name="Ertan H."/>
            <person name="Manefield M."/>
            <person name="Russell T.L."/>
            <person name="Lee M.J."/>
        </authorList>
    </citation>
    <scope>NUCLEOTIDE SEQUENCE [LARGE SCALE GENOMIC DNA]</scope>
    <source>
        <strain evidence="2 3">DCMF</strain>
    </source>
</reference>
<dbReference type="SUPFAM" id="SSF55729">
    <property type="entry name" value="Acyl-CoA N-acyltransferases (Nat)"/>
    <property type="match status" value="1"/>
</dbReference>
<dbReference type="Gene3D" id="3.40.630.30">
    <property type="match status" value="1"/>
</dbReference>
<dbReference type="Pfam" id="PF13673">
    <property type="entry name" value="Acetyltransf_10"/>
    <property type="match status" value="1"/>
</dbReference>
<organism evidence="2 3">
    <name type="scientific">Formimonas warabiya</name>
    <dbReference type="NCBI Taxonomy" id="1761012"/>
    <lineage>
        <taxon>Bacteria</taxon>
        <taxon>Bacillati</taxon>
        <taxon>Bacillota</taxon>
        <taxon>Clostridia</taxon>
        <taxon>Eubacteriales</taxon>
        <taxon>Peptococcaceae</taxon>
        <taxon>Candidatus Formimonas</taxon>
    </lineage>
</organism>
<proteinExistence type="predicted"/>
<dbReference type="EMBL" id="CP017634">
    <property type="protein sequence ID" value="ATW25076.1"/>
    <property type="molecule type" value="Genomic_DNA"/>
</dbReference>
<accession>A0A3G1KRK4</accession>
<sequence length="158" mass="17955">MEKDIQFREAQPQDVPAIIELVLGVFDKYVGCGYAPEGQLTFRMYCHPNAMMSRWAEGTSFCLIAIFEQKIIGMIEVRNGNHIALLFVDDRYQRKGIAKKLVSLAVEKAQAAEMEVNSSPYALNIYGKMGFEPLDAEQVRDGIRFIPMRKIIQFRDGS</sequence>
<dbReference type="GO" id="GO:0016747">
    <property type="term" value="F:acyltransferase activity, transferring groups other than amino-acyl groups"/>
    <property type="evidence" value="ECO:0007669"/>
    <property type="project" value="InterPro"/>
</dbReference>
<name>A0A3G1KRK4_FORW1</name>
<dbReference type="PANTHER" id="PTHR43451">
    <property type="entry name" value="ACETYLTRANSFERASE (GNAT) FAMILY PROTEIN"/>
    <property type="match status" value="1"/>
</dbReference>
<gene>
    <name evidence="2" type="ORF">DCMF_10070</name>
</gene>
<dbReference type="InterPro" id="IPR000182">
    <property type="entry name" value="GNAT_dom"/>
</dbReference>
<evidence type="ECO:0000313" key="3">
    <source>
        <dbReference type="Proteomes" id="UP000323521"/>
    </source>
</evidence>
<protein>
    <recommendedName>
        <fullName evidence="1">N-acetyltransferase domain-containing protein</fullName>
    </recommendedName>
</protein>
<dbReference type="InterPro" id="IPR052564">
    <property type="entry name" value="N-acetyltrans/Recomb-assoc"/>
</dbReference>
<feature type="domain" description="N-acetyltransferase" evidence="1">
    <location>
        <begin position="5"/>
        <end position="153"/>
    </location>
</feature>
<dbReference type="OrthoDB" id="307526at2"/>